<keyword evidence="8" id="KW-1185">Reference proteome</keyword>
<dbReference type="RefSeq" id="XP_022284352.1">
    <property type="nucleotide sequence ID" value="XM_022428565.1"/>
</dbReference>
<dbReference type="EC" id="3.5.1.4" evidence="3"/>
<feature type="active site" description="Acyl-ester intermediate" evidence="5">
    <location>
        <position position="231"/>
    </location>
</feature>
<protein>
    <recommendedName>
        <fullName evidence="3">amidase</fullName>
        <ecNumber evidence="3">3.5.1.4</ecNumber>
    </recommendedName>
</protein>
<evidence type="ECO:0000256" key="2">
    <source>
        <dbReference type="ARBA" id="ARBA00009199"/>
    </source>
</evidence>
<comment type="caution">
    <text evidence="7">The sequence shown here is derived from an EMBL/GenBank/DDBJ whole genome shotgun (WGS) entry which is preliminary data.</text>
</comment>
<dbReference type="InterPro" id="IPR020556">
    <property type="entry name" value="Amidase_CS"/>
</dbReference>
<dbReference type="Pfam" id="PF01425">
    <property type="entry name" value="Amidase"/>
    <property type="match status" value="1"/>
</dbReference>
<evidence type="ECO:0000313" key="8">
    <source>
        <dbReference type="Proteomes" id="UP000078397"/>
    </source>
</evidence>
<sequence>MSASWEAIALHVQGERARKIPPAWQLPPQLLDSKQQDVSKIPASCGILSRVEIDITSNDATAILENIHSGKWTAEQVCLAFCKRAAIAQQLVNCLTDICFEEALETARSLDKKFRSSGKPVGTLHGLPISIKDHVNVAGLRSTLGYCAWADNIPTEDAVLVDALKQAGAIVFTKTTMPVTGMAIETVSKLWGRTTCGFNRSLVSGGSSGGDGALVGMYGAPVGIGTDIAGSIRVPCAFNGLYGIRPSMKRLSYQGLTSNVRGARGITGTIGPMCHSVRDIELICKVVTDAEPWHVDANVIRKAWISRPLVPSRLTIGVMKFDGVVMPHPPILRGLDEAARKLKEAGHEVIEFEPHDHMRAWNIAYPLYYATGCNEMQVLLDRTGEPWPPAAKRLSANPALRELSASELYKLHAAQDDYKAEYLRHWNKTVQSSISGRPIDALLCPINPCASYPHDHLTWWGYAAQWSLLDYPGVVLPVGFVDKTRDVRDSGYRPISDLDRENYELYDPELWHGAPIGLQLVGRNLDEERLLAVSAVVDDVVNRDSGQRQTRPNGNPKL</sequence>
<dbReference type="KEGG" id="pchm:VFPPC_07510"/>
<name>A0A179FJU5_METCM</name>
<evidence type="ECO:0000256" key="3">
    <source>
        <dbReference type="ARBA" id="ARBA00012922"/>
    </source>
</evidence>
<evidence type="ECO:0000256" key="5">
    <source>
        <dbReference type="PIRSR" id="PIRSR001221-1"/>
    </source>
</evidence>
<dbReference type="PANTHER" id="PTHR46072">
    <property type="entry name" value="AMIDASE-RELATED-RELATED"/>
    <property type="match status" value="1"/>
</dbReference>
<dbReference type="InterPro" id="IPR036928">
    <property type="entry name" value="AS_sf"/>
</dbReference>
<evidence type="ECO:0000256" key="1">
    <source>
        <dbReference type="ARBA" id="ARBA00001311"/>
    </source>
</evidence>
<dbReference type="PIRSF" id="PIRSF001221">
    <property type="entry name" value="Amidase_fungi"/>
    <property type="match status" value="1"/>
</dbReference>
<dbReference type="SUPFAM" id="SSF75304">
    <property type="entry name" value="Amidase signature (AS) enzymes"/>
    <property type="match status" value="1"/>
</dbReference>
<feature type="active site" description="Charge relay system" evidence="5">
    <location>
        <position position="132"/>
    </location>
</feature>
<comment type="catalytic activity">
    <reaction evidence="1">
        <text>a monocarboxylic acid amide + H2O = a monocarboxylate + NH4(+)</text>
        <dbReference type="Rhea" id="RHEA:12020"/>
        <dbReference type="ChEBI" id="CHEBI:15377"/>
        <dbReference type="ChEBI" id="CHEBI:28938"/>
        <dbReference type="ChEBI" id="CHEBI:35757"/>
        <dbReference type="ChEBI" id="CHEBI:83628"/>
        <dbReference type="EC" id="3.5.1.4"/>
    </reaction>
</comment>
<dbReference type="OrthoDB" id="6428749at2759"/>
<organism evidence="7 8">
    <name type="scientific">Pochonia chlamydosporia 170</name>
    <dbReference type="NCBI Taxonomy" id="1380566"/>
    <lineage>
        <taxon>Eukaryota</taxon>
        <taxon>Fungi</taxon>
        <taxon>Dikarya</taxon>
        <taxon>Ascomycota</taxon>
        <taxon>Pezizomycotina</taxon>
        <taxon>Sordariomycetes</taxon>
        <taxon>Hypocreomycetidae</taxon>
        <taxon>Hypocreales</taxon>
        <taxon>Clavicipitaceae</taxon>
        <taxon>Pochonia</taxon>
    </lineage>
</organism>
<feature type="domain" description="Amidase" evidence="6">
    <location>
        <begin position="77"/>
        <end position="531"/>
    </location>
</feature>
<dbReference type="EMBL" id="LSBJ02000004">
    <property type="protein sequence ID" value="OAQ65876.2"/>
    <property type="molecule type" value="Genomic_DNA"/>
</dbReference>
<evidence type="ECO:0000313" key="7">
    <source>
        <dbReference type="EMBL" id="OAQ65876.2"/>
    </source>
</evidence>
<dbReference type="AlphaFoldDB" id="A0A179FJU5"/>
<dbReference type="GeneID" id="28850351"/>
<feature type="active site" description="Charge relay system" evidence="5">
    <location>
        <position position="207"/>
    </location>
</feature>
<comment type="similarity">
    <text evidence="2">Belongs to the amidase family.</text>
</comment>
<evidence type="ECO:0000256" key="4">
    <source>
        <dbReference type="ARBA" id="ARBA00022801"/>
    </source>
</evidence>
<reference evidence="7 8" key="1">
    <citation type="journal article" date="2016" name="PLoS Pathog.">
        <title>Biosynthesis of antibiotic leucinostatins in bio-control fungus Purpureocillium lilacinum and their inhibition on phytophthora revealed by genome mining.</title>
        <authorList>
            <person name="Wang G."/>
            <person name="Liu Z."/>
            <person name="Lin R."/>
            <person name="Li E."/>
            <person name="Mao Z."/>
            <person name="Ling J."/>
            <person name="Yang Y."/>
            <person name="Yin W.B."/>
            <person name="Xie B."/>
        </authorList>
    </citation>
    <scope>NUCLEOTIDE SEQUENCE [LARGE SCALE GENOMIC DNA]</scope>
    <source>
        <strain evidence="7">170</strain>
    </source>
</reference>
<dbReference type="GO" id="GO:0004040">
    <property type="term" value="F:amidase activity"/>
    <property type="evidence" value="ECO:0007669"/>
    <property type="project" value="UniProtKB-EC"/>
</dbReference>
<evidence type="ECO:0000259" key="6">
    <source>
        <dbReference type="Pfam" id="PF01425"/>
    </source>
</evidence>
<gene>
    <name evidence="7" type="ORF">VFPPC_07510</name>
</gene>
<keyword evidence="4" id="KW-0378">Hydrolase</keyword>
<dbReference type="Proteomes" id="UP000078397">
    <property type="component" value="Unassembled WGS sequence"/>
</dbReference>
<dbReference type="STRING" id="1380566.A0A179FJU5"/>
<accession>A0A179FJU5</accession>
<proteinExistence type="inferred from homology"/>
<dbReference type="InterPro" id="IPR023631">
    <property type="entry name" value="Amidase_dom"/>
</dbReference>
<dbReference type="Gene3D" id="3.90.1300.10">
    <property type="entry name" value="Amidase signature (AS) domain"/>
    <property type="match status" value="1"/>
</dbReference>
<dbReference type="PROSITE" id="PS00571">
    <property type="entry name" value="AMIDASES"/>
    <property type="match status" value="1"/>
</dbReference>